<dbReference type="AlphaFoldDB" id="A0A0M3HI43"/>
<dbReference type="Proteomes" id="UP000036681">
    <property type="component" value="Unplaced"/>
</dbReference>
<name>A0A0M3HI43_ASCLU</name>
<protein>
    <submittedName>
        <fullName evidence="2">Uncharacterized protein</fullName>
    </submittedName>
</protein>
<evidence type="ECO:0000313" key="2">
    <source>
        <dbReference type="WBParaSite" id="ALUE_0000118801-mRNA-1"/>
    </source>
</evidence>
<proteinExistence type="predicted"/>
<organism evidence="1 2">
    <name type="scientific">Ascaris lumbricoides</name>
    <name type="common">Giant roundworm</name>
    <dbReference type="NCBI Taxonomy" id="6252"/>
    <lineage>
        <taxon>Eukaryota</taxon>
        <taxon>Metazoa</taxon>
        <taxon>Ecdysozoa</taxon>
        <taxon>Nematoda</taxon>
        <taxon>Chromadorea</taxon>
        <taxon>Rhabditida</taxon>
        <taxon>Spirurina</taxon>
        <taxon>Ascaridomorpha</taxon>
        <taxon>Ascaridoidea</taxon>
        <taxon>Ascarididae</taxon>
        <taxon>Ascaris</taxon>
    </lineage>
</organism>
<sequence>MSKSSGSYHYAGGYPLSSNICICRWGWSSAFSHHLSLRKCRRCGRTMPAMS</sequence>
<accession>A0A0M3HI43</accession>
<evidence type="ECO:0000313" key="1">
    <source>
        <dbReference type="Proteomes" id="UP000036681"/>
    </source>
</evidence>
<dbReference type="WBParaSite" id="ALUE_0000118801-mRNA-1">
    <property type="protein sequence ID" value="ALUE_0000118801-mRNA-1"/>
    <property type="gene ID" value="ALUE_0000118801"/>
</dbReference>
<keyword evidence="1" id="KW-1185">Reference proteome</keyword>
<reference evidence="2" key="1">
    <citation type="submission" date="2017-02" db="UniProtKB">
        <authorList>
            <consortium name="WormBaseParasite"/>
        </authorList>
    </citation>
    <scope>IDENTIFICATION</scope>
</reference>